<comment type="caution">
    <text evidence="1">The sequence shown here is derived from an EMBL/GenBank/DDBJ whole genome shotgun (WGS) entry which is preliminary data.</text>
</comment>
<accession>A0ABT6LUN7</accession>
<evidence type="ECO:0000313" key="2">
    <source>
        <dbReference type="Proteomes" id="UP001160499"/>
    </source>
</evidence>
<evidence type="ECO:0008006" key="3">
    <source>
        <dbReference type="Google" id="ProtNLM"/>
    </source>
</evidence>
<sequence length="266" mass="30677">MEAGLRHNGRMEPTEAINGIEASLRLLIRSVLGSDWVTRGTLDVATLEARREEERKRRDGAAIESDLLAYTHIYELRKIIVKNWEEFKPALLERKRFDIYMDRIEDFRNVPMHSRDLLPFERDLLSGIAGELRNVVTIYRSQRGPDLNHYPVVDSLVDSFGNEFNESGAHFTNLRLQVGQVVDFHCRGWDAQDRDLNWKLLTRNFRGEADSATGDTVNLRWVVDESAVGENTSIEIEMTSSGKYHRHRSWDFSTRFAYHVDPPTGG</sequence>
<dbReference type="EMBL" id="JARXVH010000013">
    <property type="protein sequence ID" value="MDH6219595.1"/>
    <property type="molecule type" value="Genomic_DNA"/>
</dbReference>
<proteinExistence type="predicted"/>
<evidence type="ECO:0000313" key="1">
    <source>
        <dbReference type="EMBL" id="MDH6219595.1"/>
    </source>
</evidence>
<dbReference type="Proteomes" id="UP001160499">
    <property type="component" value="Unassembled WGS sequence"/>
</dbReference>
<name>A0ABT6LUN7_9ACTN</name>
<keyword evidence="2" id="KW-1185">Reference proteome</keyword>
<gene>
    <name evidence="1" type="ORF">M2283_006934</name>
</gene>
<protein>
    <recommendedName>
        <fullName evidence="3">Swt1-like HEPN domain-containing protein</fullName>
    </recommendedName>
</protein>
<organism evidence="1 2">
    <name type="scientific">Streptomyces pseudovenezuelae</name>
    <dbReference type="NCBI Taxonomy" id="67350"/>
    <lineage>
        <taxon>Bacteria</taxon>
        <taxon>Bacillati</taxon>
        <taxon>Actinomycetota</taxon>
        <taxon>Actinomycetes</taxon>
        <taxon>Kitasatosporales</taxon>
        <taxon>Streptomycetaceae</taxon>
        <taxon>Streptomyces</taxon>
        <taxon>Streptomyces aurantiacus group</taxon>
    </lineage>
</organism>
<reference evidence="1 2" key="1">
    <citation type="submission" date="2023-04" db="EMBL/GenBank/DDBJ databases">
        <title>Forest soil microbial communities from Buena Vista Peninsula, Colon Province, Panama.</title>
        <authorList>
            <person name="Bouskill N."/>
        </authorList>
    </citation>
    <scope>NUCLEOTIDE SEQUENCE [LARGE SCALE GENOMIC DNA]</scope>
    <source>
        <strain evidence="1 2">GGS1</strain>
    </source>
</reference>